<dbReference type="Proteomes" id="UP001497382">
    <property type="component" value="Unassembled WGS sequence"/>
</dbReference>
<proteinExistence type="predicted"/>
<organism evidence="1 2">
    <name type="scientific">Larinioides sclopetarius</name>
    <dbReference type="NCBI Taxonomy" id="280406"/>
    <lineage>
        <taxon>Eukaryota</taxon>
        <taxon>Metazoa</taxon>
        <taxon>Ecdysozoa</taxon>
        <taxon>Arthropoda</taxon>
        <taxon>Chelicerata</taxon>
        <taxon>Arachnida</taxon>
        <taxon>Araneae</taxon>
        <taxon>Araneomorphae</taxon>
        <taxon>Entelegynae</taxon>
        <taxon>Araneoidea</taxon>
        <taxon>Araneidae</taxon>
        <taxon>Larinioides</taxon>
    </lineage>
</organism>
<gene>
    <name evidence="1" type="ORF">LARSCL_LOCUS19618</name>
</gene>
<protein>
    <submittedName>
        <fullName evidence="1">Uncharacterized protein</fullName>
    </submittedName>
</protein>
<dbReference type="AlphaFoldDB" id="A0AAV2BIN0"/>
<evidence type="ECO:0000313" key="2">
    <source>
        <dbReference type="Proteomes" id="UP001497382"/>
    </source>
</evidence>
<sequence>MKQKSMYGQTSLIFNTEYSTSLDCDLTNQEVLISQIQAVEKRATVTITKHGTCRPGNVLFEWAWPRV</sequence>
<keyword evidence="2" id="KW-1185">Reference proteome</keyword>
<comment type="caution">
    <text evidence="1">The sequence shown here is derived from an EMBL/GenBank/DDBJ whole genome shotgun (WGS) entry which is preliminary data.</text>
</comment>
<feature type="non-terminal residue" evidence="1">
    <location>
        <position position="67"/>
    </location>
</feature>
<dbReference type="EMBL" id="CAXIEN010000387">
    <property type="protein sequence ID" value="CAL1296078.1"/>
    <property type="molecule type" value="Genomic_DNA"/>
</dbReference>
<accession>A0AAV2BIN0</accession>
<evidence type="ECO:0000313" key="1">
    <source>
        <dbReference type="EMBL" id="CAL1296078.1"/>
    </source>
</evidence>
<reference evidence="1 2" key="1">
    <citation type="submission" date="2024-04" db="EMBL/GenBank/DDBJ databases">
        <authorList>
            <person name="Rising A."/>
            <person name="Reimegard J."/>
            <person name="Sonavane S."/>
            <person name="Akerstrom W."/>
            <person name="Nylinder S."/>
            <person name="Hedman E."/>
            <person name="Kallberg Y."/>
        </authorList>
    </citation>
    <scope>NUCLEOTIDE SEQUENCE [LARGE SCALE GENOMIC DNA]</scope>
</reference>
<name>A0AAV2BIN0_9ARAC</name>